<evidence type="ECO:0000256" key="7">
    <source>
        <dbReference type="ARBA" id="ARBA00023157"/>
    </source>
</evidence>
<evidence type="ECO:0000313" key="11">
    <source>
        <dbReference type="EMBL" id="CAG9759652.1"/>
    </source>
</evidence>
<dbReference type="PANTHER" id="PTHR11388:SF159">
    <property type="entry name" value="SOLUTE CARRIER ORGANIC ANION TRANSPORTER FAMILY MEMBER 74D"/>
    <property type="match status" value="1"/>
</dbReference>
<feature type="transmembrane region" description="Helical" evidence="8">
    <location>
        <begin position="459"/>
        <end position="478"/>
    </location>
</feature>
<evidence type="ECO:0000256" key="2">
    <source>
        <dbReference type="ARBA" id="ARBA00009657"/>
    </source>
</evidence>
<reference evidence="11" key="1">
    <citation type="submission" date="2022-01" db="EMBL/GenBank/DDBJ databases">
        <authorList>
            <person name="King R."/>
        </authorList>
    </citation>
    <scope>NUCLEOTIDE SEQUENCE</scope>
</reference>
<dbReference type="Proteomes" id="UP001152799">
    <property type="component" value="Chromosome 1"/>
</dbReference>
<comment type="subcellular location">
    <subcellularLocation>
        <location evidence="1 8">Cell membrane</location>
        <topology evidence="1 8">Multi-pass membrane protein</topology>
    </subcellularLocation>
</comment>
<feature type="transmembrane region" description="Helical" evidence="8">
    <location>
        <begin position="649"/>
        <end position="671"/>
    </location>
</feature>
<dbReference type="SUPFAM" id="SSF103473">
    <property type="entry name" value="MFS general substrate transporter"/>
    <property type="match status" value="1"/>
</dbReference>
<feature type="compositionally biased region" description="Polar residues" evidence="9">
    <location>
        <begin position="8"/>
        <end position="20"/>
    </location>
</feature>
<protein>
    <recommendedName>
        <fullName evidence="8">Solute carrier organic anion transporter family member</fullName>
    </recommendedName>
</protein>
<evidence type="ECO:0000313" key="12">
    <source>
        <dbReference type="Proteomes" id="UP001152799"/>
    </source>
</evidence>
<gene>
    <name evidence="11" type="ORF">CEUTPL_LOCUS397</name>
</gene>
<feature type="transmembrane region" description="Helical" evidence="8">
    <location>
        <begin position="303"/>
        <end position="330"/>
    </location>
</feature>
<dbReference type="InterPro" id="IPR036058">
    <property type="entry name" value="Kazal_dom_sf"/>
</dbReference>
<feature type="transmembrane region" description="Helical" evidence="8">
    <location>
        <begin position="140"/>
        <end position="161"/>
    </location>
</feature>
<keyword evidence="8" id="KW-0813">Transport</keyword>
<dbReference type="PANTHER" id="PTHR11388">
    <property type="entry name" value="ORGANIC ANION TRANSPORTER"/>
    <property type="match status" value="1"/>
</dbReference>
<organism evidence="11 12">
    <name type="scientific">Ceutorhynchus assimilis</name>
    <name type="common">cabbage seed weevil</name>
    <dbReference type="NCBI Taxonomy" id="467358"/>
    <lineage>
        <taxon>Eukaryota</taxon>
        <taxon>Metazoa</taxon>
        <taxon>Ecdysozoa</taxon>
        <taxon>Arthropoda</taxon>
        <taxon>Hexapoda</taxon>
        <taxon>Insecta</taxon>
        <taxon>Pterygota</taxon>
        <taxon>Neoptera</taxon>
        <taxon>Endopterygota</taxon>
        <taxon>Coleoptera</taxon>
        <taxon>Polyphaga</taxon>
        <taxon>Cucujiformia</taxon>
        <taxon>Curculionidae</taxon>
        <taxon>Ceutorhynchinae</taxon>
        <taxon>Ceutorhynchus</taxon>
    </lineage>
</organism>
<dbReference type="PROSITE" id="PS51465">
    <property type="entry name" value="KAZAL_2"/>
    <property type="match status" value="1"/>
</dbReference>
<feature type="transmembrane region" description="Helical" evidence="8">
    <location>
        <begin position="490"/>
        <end position="509"/>
    </location>
</feature>
<keyword evidence="7" id="KW-1015">Disulfide bond</keyword>
<evidence type="ECO:0000256" key="4">
    <source>
        <dbReference type="ARBA" id="ARBA00022692"/>
    </source>
</evidence>
<feature type="transmembrane region" description="Helical" evidence="8">
    <location>
        <begin position="611"/>
        <end position="637"/>
    </location>
</feature>
<dbReference type="GO" id="GO:0006811">
    <property type="term" value="P:monoatomic ion transport"/>
    <property type="evidence" value="ECO:0007669"/>
    <property type="project" value="UniProtKB-KW"/>
</dbReference>
<name>A0A9N9M9I2_9CUCU</name>
<keyword evidence="5 8" id="KW-1133">Transmembrane helix</keyword>
<feature type="region of interest" description="Disordered" evidence="9">
    <location>
        <begin position="1"/>
        <end position="42"/>
    </location>
</feature>
<feature type="domain" description="Kazal-like" evidence="10">
    <location>
        <begin position="526"/>
        <end position="583"/>
    </location>
</feature>
<feature type="transmembrane region" description="Helical" evidence="8">
    <location>
        <begin position="700"/>
        <end position="721"/>
    </location>
</feature>
<dbReference type="EMBL" id="OU892277">
    <property type="protein sequence ID" value="CAG9759652.1"/>
    <property type="molecule type" value="Genomic_DNA"/>
</dbReference>
<evidence type="ECO:0000256" key="5">
    <source>
        <dbReference type="ARBA" id="ARBA00022989"/>
    </source>
</evidence>
<dbReference type="GO" id="GO:0016323">
    <property type="term" value="C:basolateral plasma membrane"/>
    <property type="evidence" value="ECO:0007669"/>
    <property type="project" value="TreeGrafter"/>
</dbReference>
<dbReference type="InterPro" id="IPR002350">
    <property type="entry name" value="Kazal_dom"/>
</dbReference>
<comment type="similarity">
    <text evidence="2 8">Belongs to the organo anion transporter (TC 2.A.60) family.</text>
</comment>
<evidence type="ECO:0000256" key="3">
    <source>
        <dbReference type="ARBA" id="ARBA00022475"/>
    </source>
</evidence>
<feature type="transmembrane region" description="Helical" evidence="8">
    <location>
        <begin position="418"/>
        <end position="439"/>
    </location>
</feature>
<evidence type="ECO:0000256" key="9">
    <source>
        <dbReference type="SAM" id="MobiDB-lite"/>
    </source>
</evidence>
<feature type="transmembrane region" description="Helical" evidence="8">
    <location>
        <begin position="350"/>
        <end position="371"/>
    </location>
</feature>
<dbReference type="SUPFAM" id="SSF100895">
    <property type="entry name" value="Kazal-type serine protease inhibitors"/>
    <property type="match status" value="1"/>
</dbReference>
<feature type="transmembrane region" description="Helical" evidence="8">
    <location>
        <begin position="265"/>
        <end position="291"/>
    </location>
</feature>
<dbReference type="Pfam" id="PF03137">
    <property type="entry name" value="OATP"/>
    <property type="match status" value="1"/>
</dbReference>
<dbReference type="NCBIfam" id="TIGR00805">
    <property type="entry name" value="oat"/>
    <property type="match status" value="1"/>
</dbReference>
<dbReference type="OrthoDB" id="5062115at2759"/>
<evidence type="ECO:0000256" key="6">
    <source>
        <dbReference type="ARBA" id="ARBA00023136"/>
    </source>
</evidence>
<dbReference type="InterPro" id="IPR004156">
    <property type="entry name" value="OATP"/>
</dbReference>
<keyword evidence="4 8" id="KW-0812">Transmembrane</keyword>
<keyword evidence="6 8" id="KW-0472">Membrane</keyword>
<keyword evidence="8" id="KW-0406">Ion transport</keyword>
<dbReference type="GO" id="GO:0015347">
    <property type="term" value="F:sodium-independent organic anion transmembrane transporter activity"/>
    <property type="evidence" value="ECO:0007669"/>
    <property type="project" value="TreeGrafter"/>
</dbReference>
<dbReference type="InterPro" id="IPR036259">
    <property type="entry name" value="MFS_trans_sf"/>
</dbReference>
<feature type="transmembrane region" description="Helical" evidence="8">
    <location>
        <begin position="168"/>
        <end position="190"/>
    </location>
</feature>
<feature type="transmembrane region" description="Helical" evidence="8">
    <location>
        <begin position="101"/>
        <end position="120"/>
    </location>
</feature>
<keyword evidence="12" id="KW-1185">Reference proteome</keyword>
<dbReference type="Gene3D" id="1.20.1250.20">
    <property type="entry name" value="MFS general substrate transporter like domains"/>
    <property type="match status" value="1"/>
</dbReference>
<sequence>MTEDNNYDSKMSKISNNNRTSLEEMCSLQNGSKENNEAPCEHTSLTALPDAYDDVDDKNHKENLSNGYVTTHSDSEDESETKCGWGPCSPKWLKMFASKQVFLAVFCMAWVLQGMYHTYFVSAITTIEKLFQIQSKTTGIIMSATEMGQIGSSLLLTYYGGQGHRPKWIAWGMVLFAVSSFTCSLPHFIYGKQLIKANDLTGIIREPNICKPPNFDLDDFTKNRAQTILNTTDFINENISPNIIQTCYDEDVLPGHQIQPSVTNIVLAIFFISLLGVGMGQTAVYTLGIPYMDDNISSKQSPLYFAITIGVRILGPAFGFIVGSLCTSVYADLSVDPKIDPSDPRWVGAWWLGLVIISGLLILASIAMFAFPKRLPPVRPSVHIPRLANISVITDKKQHPSLRDFPKTVKRLLKNDILMFRTASSVLHILPIAGLYTFLPKYLESQFRLPTPTANMISGVGGILVMGVGIVISGIFILKIKPNARFVAGWIAFTAIVYAIGMGVLMFIGCPMNDLADLKPNDGKNTIPMSSCNKTLCTCNEDKFQPICGQDLKTYLSPCHAGCQNYTEKDGKIVEYSNCMCLSTSEDRVFDNTTIYGNATIGYCNHECGSFLTYIILFSIFVFVHSTSEVGSMLLILRCVDPKDKAMALGLIQFAIGLFGNVPCPIIYGAVVDSACRIWKMACGEKGACGLYDSDTFRMFYHGTTGALLLCAFFVDLIVWYKAGSINFVDEQQQFDGELVNMAIKIKGDEGN</sequence>
<dbReference type="CDD" id="cd17336">
    <property type="entry name" value="MFS_SLCO_OATP"/>
    <property type="match status" value="1"/>
</dbReference>
<dbReference type="AlphaFoldDB" id="A0A9N9M9I2"/>
<keyword evidence="3" id="KW-1003">Cell membrane</keyword>
<evidence type="ECO:0000259" key="10">
    <source>
        <dbReference type="PROSITE" id="PS51465"/>
    </source>
</evidence>
<proteinExistence type="inferred from homology"/>
<dbReference type="Pfam" id="PF07648">
    <property type="entry name" value="Kazal_2"/>
    <property type="match status" value="1"/>
</dbReference>
<evidence type="ECO:0000256" key="8">
    <source>
        <dbReference type="RuleBase" id="RU362056"/>
    </source>
</evidence>
<evidence type="ECO:0000256" key="1">
    <source>
        <dbReference type="ARBA" id="ARBA00004651"/>
    </source>
</evidence>
<dbReference type="GO" id="GO:0043252">
    <property type="term" value="P:sodium-independent organic anion transport"/>
    <property type="evidence" value="ECO:0007669"/>
    <property type="project" value="TreeGrafter"/>
</dbReference>
<accession>A0A9N9M9I2</accession>